<dbReference type="KEGG" id="tta:Theth_0401"/>
<evidence type="ECO:0000256" key="1">
    <source>
        <dbReference type="SAM" id="Phobius"/>
    </source>
</evidence>
<sequence precursor="true">MRKTLSTKALLNLEGVASTLHILLTQGAVFTGLALAFGLDEFLLGVVASFPMVAQVFQIIMPRIMYKTPRRVFLVNLFNLLSRSPWIVLMIFLLFPNRKSFVFVFIFAISQIFGTLAGNVWTSLVRDLIPENERGSFFGRRNVYTTITSLIAFYLYTLLIEKFNDPLGYELVIGIGMVGMIVSLWAMKDVPDVPIKVSESKAEIKRVLGDSNFVKLCRFYFFWNLVIAFTSPFFPYHLLKNVKVPFSYIGIMNIVNNLVAILFYILWGKLADKYGHKTVAVLGIQIVAFTPMVWVLMNQFTYRYLMVVDAVMSGIAWSAINLTFLTLPMEVAHSSSSAYFAVYATTGGIGGLIGAFLGGAIAKLLSPLSFAFFGIPIVGLQFMFLASGFLRLSIIKLLLAVKTYRYVPVKDLLTDGLSYIFRTNIFKSSESLLMRRFRKVVEEKSKENVGGEKKWRVKRWW</sequence>
<feature type="transmembrane region" description="Helical" evidence="1">
    <location>
        <begin position="142"/>
        <end position="160"/>
    </location>
</feature>
<keyword evidence="1" id="KW-1133">Transmembrane helix</keyword>
<accession>F7YW09</accession>
<dbReference type="eggNOG" id="COG2223">
    <property type="taxonomic scope" value="Bacteria"/>
</dbReference>
<feature type="transmembrane region" description="Helical" evidence="1">
    <location>
        <begin position="101"/>
        <end position="121"/>
    </location>
</feature>
<feature type="transmembrane region" description="Helical" evidence="1">
    <location>
        <begin position="303"/>
        <end position="327"/>
    </location>
</feature>
<dbReference type="RefSeq" id="WP_013931719.1">
    <property type="nucleotide sequence ID" value="NC_015707.1"/>
</dbReference>
<keyword evidence="1" id="KW-0472">Membrane</keyword>
<keyword evidence="1" id="KW-0812">Transmembrane</keyword>
<gene>
    <name evidence="2" type="ORF">Theth_0401</name>
</gene>
<dbReference type="InterPro" id="IPR036259">
    <property type="entry name" value="MFS_trans_sf"/>
</dbReference>
<proteinExistence type="predicted"/>
<feature type="transmembrane region" description="Helical" evidence="1">
    <location>
        <begin position="73"/>
        <end position="95"/>
    </location>
</feature>
<feature type="transmembrane region" description="Helical" evidence="1">
    <location>
        <begin position="279"/>
        <end position="297"/>
    </location>
</feature>
<feature type="transmembrane region" description="Helical" evidence="1">
    <location>
        <begin position="12"/>
        <end position="36"/>
    </location>
</feature>
<dbReference type="SUPFAM" id="SSF103473">
    <property type="entry name" value="MFS general substrate transporter"/>
    <property type="match status" value="1"/>
</dbReference>
<dbReference type="Proteomes" id="UP000006804">
    <property type="component" value="Chromosome"/>
</dbReference>
<evidence type="ECO:0000313" key="3">
    <source>
        <dbReference type="Proteomes" id="UP000006804"/>
    </source>
</evidence>
<dbReference type="Pfam" id="PF07690">
    <property type="entry name" value="MFS_1"/>
    <property type="match status" value="1"/>
</dbReference>
<dbReference type="PATRIC" id="fig|688269.3.peg.412"/>
<dbReference type="AlphaFoldDB" id="F7YW09"/>
<dbReference type="STRING" id="688269.Theth_0401"/>
<dbReference type="InterPro" id="IPR011701">
    <property type="entry name" value="MFS"/>
</dbReference>
<dbReference type="PANTHER" id="PTHR23526:SF2">
    <property type="entry name" value="MAJOR FACILITATOR SUPERFAMILY (MFS) PROFILE DOMAIN-CONTAINING PROTEIN"/>
    <property type="match status" value="1"/>
</dbReference>
<feature type="transmembrane region" description="Helical" evidence="1">
    <location>
        <begin position="339"/>
        <end position="362"/>
    </location>
</feature>
<feature type="transmembrane region" description="Helical" evidence="1">
    <location>
        <begin position="166"/>
        <end position="186"/>
    </location>
</feature>
<reference evidence="2 3" key="1">
    <citation type="submission" date="2010-11" db="EMBL/GenBank/DDBJ databases">
        <title>The complete genome of Thermotoga thermarum DSM 5069.</title>
        <authorList>
            <consortium name="US DOE Joint Genome Institute (JGI-PGF)"/>
            <person name="Lucas S."/>
            <person name="Copeland A."/>
            <person name="Lapidus A."/>
            <person name="Bruce D."/>
            <person name="Goodwin L."/>
            <person name="Pitluck S."/>
            <person name="Kyrpides N."/>
            <person name="Mavromatis K."/>
            <person name="Ivanova N."/>
            <person name="Zeytun A."/>
            <person name="Brettin T."/>
            <person name="Detter J.C."/>
            <person name="Tapia R."/>
            <person name="Han C."/>
            <person name="Land M."/>
            <person name="Hauser L."/>
            <person name="Markowitz V."/>
            <person name="Cheng J.-F."/>
            <person name="Hugenholtz P."/>
            <person name="Woyke T."/>
            <person name="Wu D."/>
            <person name="Spring S."/>
            <person name="Schroeder M."/>
            <person name="Brambilla E."/>
            <person name="Klenk H.-P."/>
            <person name="Eisen J.A."/>
        </authorList>
    </citation>
    <scope>NUCLEOTIDE SEQUENCE [LARGE SCALE GENOMIC DNA]</scope>
    <source>
        <strain evidence="2 3">DSM 5069</strain>
    </source>
</reference>
<feature type="transmembrane region" description="Helical" evidence="1">
    <location>
        <begin position="219"/>
        <end position="239"/>
    </location>
</feature>
<dbReference type="HOGENOM" id="CLU_025379_2_1_0"/>
<feature type="transmembrane region" description="Helical" evidence="1">
    <location>
        <begin position="245"/>
        <end position="267"/>
    </location>
</feature>
<keyword evidence="3" id="KW-1185">Reference proteome</keyword>
<feature type="transmembrane region" description="Helical" evidence="1">
    <location>
        <begin position="42"/>
        <end position="61"/>
    </location>
</feature>
<evidence type="ECO:0000313" key="2">
    <source>
        <dbReference type="EMBL" id="AEH50496.1"/>
    </source>
</evidence>
<dbReference type="Gene3D" id="1.20.1250.20">
    <property type="entry name" value="MFS general substrate transporter like domains"/>
    <property type="match status" value="2"/>
</dbReference>
<dbReference type="EMBL" id="CP002351">
    <property type="protein sequence ID" value="AEH50496.1"/>
    <property type="molecule type" value="Genomic_DNA"/>
</dbReference>
<feature type="transmembrane region" description="Helical" evidence="1">
    <location>
        <begin position="368"/>
        <end position="390"/>
    </location>
</feature>
<dbReference type="InterPro" id="IPR052528">
    <property type="entry name" value="Sugar_transport-like"/>
</dbReference>
<name>F7YW09_9THEM</name>
<protein>
    <submittedName>
        <fullName evidence="2">Major facilitator superfamily MFS_1</fullName>
    </submittedName>
</protein>
<organism evidence="2 3">
    <name type="scientific">Pseudothermotoga thermarum DSM 5069</name>
    <dbReference type="NCBI Taxonomy" id="688269"/>
    <lineage>
        <taxon>Bacteria</taxon>
        <taxon>Thermotogati</taxon>
        <taxon>Thermotogota</taxon>
        <taxon>Thermotogae</taxon>
        <taxon>Thermotogales</taxon>
        <taxon>Thermotogaceae</taxon>
        <taxon>Pseudothermotoga</taxon>
    </lineage>
</organism>
<dbReference type="PANTHER" id="PTHR23526">
    <property type="entry name" value="INTEGRAL MEMBRANE TRANSPORT PROTEIN-RELATED"/>
    <property type="match status" value="1"/>
</dbReference>
<dbReference type="GO" id="GO:0022857">
    <property type="term" value="F:transmembrane transporter activity"/>
    <property type="evidence" value="ECO:0007669"/>
    <property type="project" value="InterPro"/>
</dbReference>